<organism evidence="1 2">
    <name type="scientific">Capnocytophaga canis</name>
    <dbReference type="NCBI Taxonomy" id="1848903"/>
    <lineage>
        <taxon>Bacteria</taxon>
        <taxon>Pseudomonadati</taxon>
        <taxon>Bacteroidota</taxon>
        <taxon>Flavobacteriia</taxon>
        <taxon>Flavobacteriales</taxon>
        <taxon>Flavobacteriaceae</taxon>
        <taxon>Capnocytophaga</taxon>
    </lineage>
</organism>
<proteinExistence type="predicted"/>
<dbReference type="Proteomes" id="UP000045051">
    <property type="component" value="Unassembled WGS sequence"/>
</dbReference>
<evidence type="ECO:0000313" key="2">
    <source>
        <dbReference type="Proteomes" id="UP000045051"/>
    </source>
</evidence>
<dbReference type="EMBL" id="CDOI01000090">
    <property type="protein sequence ID" value="CEN44477.1"/>
    <property type="molecule type" value="Genomic_DNA"/>
</dbReference>
<name>A0A0B7I2X5_9FLAO</name>
<reference evidence="1 2" key="1">
    <citation type="submission" date="2015-01" db="EMBL/GenBank/DDBJ databases">
        <authorList>
            <person name="MANFREDI Pablo"/>
        </authorList>
    </citation>
    <scope>NUCLEOTIDE SEQUENCE [LARGE SCALE GENOMIC DNA]</scope>
    <source>
        <strain evidence="1 2">CcD38</strain>
    </source>
</reference>
<accession>A0A0B7I2X5</accession>
<dbReference type="RefSeq" id="WP_042343683.1">
    <property type="nucleotide sequence ID" value="NZ_CDOH01000109.1"/>
</dbReference>
<evidence type="ECO:0008006" key="3">
    <source>
        <dbReference type="Google" id="ProtNLM"/>
    </source>
</evidence>
<evidence type="ECO:0000313" key="1">
    <source>
        <dbReference type="EMBL" id="CEN44477.1"/>
    </source>
</evidence>
<keyword evidence="2" id="KW-1185">Reference proteome</keyword>
<sequence>MNINTIKRISIFIALIFGGIALGQNRLQSVIVDGETKNPLEFVTIYNSDGYSISNSEGKFAFSSKADSLYISILGYEKVQGLIKDFAHKDTIYLKPKAFLLDEVEVSYQTLFSKMVEQVKRDYALIPHKEKFFLRCLVKKNGEIHTLVDISGILEKKTLYNTKSAPMPKNNYIVQVDNIRKVSDFTEYGFELYGFKYFLNLIASNNTPTENFSHKSEVFQDKTYTKLTISSKKITEEDKKQGENFTGYYLINNETLHFDKFYLEYTNPNADYKVGNKKLNLKFRFRERILSVFFHKNPLNGKKQIKNAILNDRREVLKANGEKDIFEISSYFDAFPIDYNTPIKNNIDLEKQIFEIKGKYNAEYWENNKILRLTSEMQEFVNKMNKNTDKSHFKTNIHK</sequence>
<gene>
    <name evidence="1" type="ORF">CCAND38_180052</name>
</gene>
<protein>
    <recommendedName>
        <fullName evidence="3">Carboxypeptidase-like regulatory domain-containing protein</fullName>
    </recommendedName>
</protein>
<dbReference type="AlphaFoldDB" id="A0A0B7I2X5"/>